<dbReference type="CDD" id="cd12797">
    <property type="entry name" value="M23_peptidase"/>
    <property type="match status" value="1"/>
</dbReference>
<dbReference type="SUPFAM" id="SSF51261">
    <property type="entry name" value="Duplicated hybrid motif"/>
    <property type="match status" value="1"/>
</dbReference>
<gene>
    <name evidence="4" type="ORF">RU93_GL000720</name>
</gene>
<evidence type="ECO:0000256" key="2">
    <source>
        <dbReference type="SAM" id="SignalP"/>
    </source>
</evidence>
<dbReference type="InterPro" id="IPR016047">
    <property type="entry name" value="M23ase_b-sheet_dom"/>
</dbReference>
<reference evidence="4 5" key="1">
    <citation type="submission" date="2014-12" db="EMBL/GenBank/DDBJ databases">
        <title>Draft genome sequences of 29 type strains of Enterococci.</title>
        <authorList>
            <person name="Zhong Z."/>
            <person name="Sun Z."/>
            <person name="Liu W."/>
            <person name="Zhang W."/>
            <person name="Zhang H."/>
        </authorList>
    </citation>
    <scope>NUCLEOTIDE SEQUENCE [LARGE SCALE GENOMIC DNA]</scope>
    <source>
        <strain evidence="4 5">DSM 17690</strain>
    </source>
</reference>
<dbReference type="AlphaFoldDB" id="A0A1L8QPZ6"/>
<comment type="caution">
    <text evidence="4">The sequence shown here is derived from an EMBL/GenBank/DDBJ whole genome shotgun (WGS) entry which is preliminary data.</text>
</comment>
<dbReference type="InterPro" id="IPR011055">
    <property type="entry name" value="Dup_hybrid_motif"/>
</dbReference>
<keyword evidence="2" id="KW-0732">Signal</keyword>
<protein>
    <recommendedName>
        <fullName evidence="3">M23ase beta-sheet core domain-containing protein</fullName>
    </recommendedName>
</protein>
<evidence type="ECO:0000313" key="5">
    <source>
        <dbReference type="Proteomes" id="UP000182149"/>
    </source>
</evidence>
<organism evidence="4 5">
    <name type="scientific">Enterococcus aquimarinus</name>
    <dbReference type="NCBI Taxonomy" id="328396"/>
    <lineage>
        <taxon>Bacteria</taxon>
        <taxon>Bacillati</taxon>
        <taxon>Bacillota</taxon>
        <taxon>Bacilli</taxon>
        <taxon>Lactobacillales</taxon>
        <taxon>Enterococcaceae</taxon>
        <taxon>Enterococcus</taxon>
    </lineage>
</organism>
<dbReference type="Proteomes" id="UP000182149">
    <property type="component" value="Unassembled WGS sequence"/>
</dbReference>
<feature type="chain" id="PRO_5013267794" description="M23ase beta-sheet core domain-containing protein" evidence="2">
    <location>
        <begin position="23"/>
        <end position="336"/>
    </location>
</feature>
<accession>A0A1L8QPZ6</accession>
<feature type="signal peptide" evidence="2">
    <location>
        <begin position="1"/>
        <end position="22"/>
    </location>
</feature>
<dbReference type="InterPro" id="IPR050570">
    <property type="entry name" value="Cell_wall_metabolism_enzyme"/>
</dbReference>
<keyword evidence="1" id="KW-0175">Coiled coil</keyword>
<evidence type="ECO:0000259" key="3">
    <source>
        <dbReference type="Pfam" id="PF01551"/>
    </source>
</evidence>
<evidence type="ECO:0000313" key="4">
    <source>
        <dbReference type="EMBL" id="OJG09560.1"/>
    </source>
</evidence>
<dbReference type="Pfam" id="PF01551">
    <property type="entry name" value="Peptidase_M23"/>
    <property type="match status" value="1"/>
</dbReference>
<name>A0A1L8QPZ6_9ENTE</name>
<dbReference type="GO" id="GO:0004222">
    <property type="term" value="F:metalloendopeptidase activity"/>
    <property type="evidence" value="ECO:0007669"/>
    <property type="project" value="TreeGrafter"/>
</dbReference>
<sequence>MKSFVLLAGLGLLFCLPDVTQATETTPQIKAQESTIVALEKQVTENQNQQVTLEEESKTLNSEQEIIEKEIVALNNEQAQLQEQLMTKEERLRVVAAIQGVMSGANLSGYSIKNHENEIKTLKERMATLEATIAEKETTLSQLEADVTTNTTEKETLVEEFETLTEMLADEKATLETLKEEQAIAEEKAKAAEAKAKQLADKLAVTGFLSPLKGALNVSSSFGYRADPTGYSGNMHDGIDYTGNQGEAILAARYGTVVEAGNHWSAGNYAIIQHDNGYYTYYMHMTDVYVTVGQSVTTLEQIGTMGTTGNSTGVHLHFGIATDIWSGFVDPANFIY</sequence>
<dbReference type="PANTHER" id="PTHR21666">
    <property type="entry name" value="PEPTIDASE-RELATED"/>
    <property type="match status" value="1"/>
</dbReference>
<dbReference type="EMBL" id="JXKD01000015">
    <property type="protein sequence ID" value="OJG09560.1"/>
    <property type="molecule type" value="Genomic_DNA"/>
</dbReference>
<dbReference type="RefSeq" id="WP_245785401.1">
    <property type="nucleotide sequence ID" value="NZ_JBHSHF010000005.1"/>
</dbReference>
<dbReference type="PANTHER" id="PTHR21666:SF270">
    <property type="entry name" value="MUREIN HYDROLASE ACTIVATOR ENVC"/>
    <property type="match status" value="1"/>
</dbReference>
<dbReference type="STRING" id="328396.RU93_GL000720"/>
<dbReference type="Gene3D" id="2.70.70.10">
    <property type="entry name" value="Glucose Permease (Domain IIA)"/>
    <property type="match status" value="1"/>
</dbReference>
<feature type="coiled-coil region" evidence="1">
    <location>
        <begin position="29"/>
        <end position="202"/>
    </location>
</feature>
<proteinExistence type="predicted"/>
<evidence type="ECO:0000256" key="1">
    <source>
        <dbReference type="SAM" id="Coils"/>
    </source>
</evidence>
<keyword evidence="5" id="KW-1185">Reference proteome</keyword>
<feature type="domain" description="M23ase beta-sheet core" evidence="3">
    <location>
        <begin position="235"/>
        <end position="321"/>
    </location>
</feature>